<dbReference type="AlphaFoldDB" id="A5FYP4"/>
<protein>
    <recommendedName>
        <fullName evidence="3">Haemolysin activator HlyB C-terminal domain-containing protein</fullName>
    </recommendedName>
</protein>
<keyword evidence="2" id="KW-1185">Reference proteome</keyword>
<proteinExistence type="predicted"/>
<organism evidence="1 2">
    <name type="scientific">Acidiphilium cryptum (strain JF-5)</name>
    <dbReference type="NCBI Taxonomy" id="349163"/>
    <lineage>
        <taxon>Bacteria</taxon>
        <taxon>Pseudomonadati</taxon>
        <taxon>Pseudomonadota</taxon>
        <taxon>Alphaproteobacteria</taxon>
        <taxon>Acetobacterales</taxon>
        <taxon>Acidocellaceae</taxon>
        <taxon>Acidiphilium</taxon>
    </lineage>
</organism>
<name>A5FYP4_ACICJ</name>
<evidence type="ECO:0008006" key="3">
    <source>
        <dbReference type="Google" id="ProtNLM"/>
    </source>
</evidence>
<evidence type="ECO:0000313" key="1">
    <source>
        <dbReference type="EMBL" id="ABQ30726.1"/>
    </source>
</evidence>
<dbReference type="eggNOG" id="COG5338">
    <property type="taxonomic scope" value="Bacteria"/>
</dbReference>
<accession>A5FYP4</accession>
<sequence>MIDFPALLRCILFALPALVAAGGGARGDSLGSFLPMAIPGFGVAPGVSARSRLHSGDFPVPLAPLASAGLEVFPRLAVDAGLDTAPGAGQGITAMGMVRPEVRLADPELGLAGFANAELDRYARDPAANANRVTAALGLALPFGPDRITLGAAHVSTAQTALGLAANGGAAPLDVTTDAGRIGLRLGFGAFDATARVRFGRDRVAAGGAGPAGFGSRAITRGQVALETADGAPLRELLLLRAGATRYAGALPGSGFADSSSLAVLAGGVTGARALWRLRVVGGAEWIRYAEGGPASGIAVVGDLALQWTPDPLIAVDLDLSRRAGADGGFGVPGSILTTERLGLAESYARDLLFTVDVAARQGRVSGHAATEADVTAGALWRLSRAVSFRPSASFALRHDLPGSAPHEARLMLSLVWTP</sequence>
<evidence type="ECO:0000313" key="2">
    <source>
        <dbReference type="Proteomes" id="UP000000245"/>
    </source>
</evidence>
<dbReference type="STRING" id="349163.Acry_1518"/>
<reference evidence="1 2" key="1">
    <citation type="submission" date="2007-05" db="EMBL/GenBank/DDBJ databases">
        <title>Complete sequence of chromosome of Acidiphilium cryptum JF-5.</title>
        <authorList>
            <consortium name="US DOE Joint Genome Institute"/>
            <person name="Copeland A."/>
            <person name="Lucas S."/>
            <person name="Lapidus A."/>
            <person name="Barry K."/>
            <person name="Detter J.C."/>
            <person name="Glavina del Rio T."/>
            <person name="Hammon N."/>
            <person name="Israni S."/>
            <person name="Dalin E."/>
            <person name="Tice H."/>
            <person name="Pitluck S."/>
            <person name="Sims D."/>
            <person name="Brettin T."/>
            <person name="Bruce D."/>
            <person name="Han C."/>
            <person name="Schmutz J."/>
            <person name="Larimer F."/>
            <person name="Land M."/>
            <person name="Hauser L."/>
            <person name="Kyrpides N."/>
            <person name="Kim E."/>
            <person name="Magnuson T."/>
            <person name="Richardson P."/>
        </authorList>
    </citation>
    <scope>NUCLEOTIDE SEQUENCE [LARGE SCALE GENOMIC DNA]</scope>
    <source>
        <strain evidence="1 2">JF-5</strain>
    </source>
</reference>
<gene>
    <name evidence="1" type="ordered locus">Acry_1518</name>
</gene>
<dbReference type="EMBL" id="CP000697">
    <property type="protein sequence ID" value="ABQ30726.1"/>
    <property type="molecule type" value="Genomic_DNA"/>
</dbReference>
<dbReference type="HOGENOM" id="CLU_654933_0_0_5"/>
<dbReference type="KEGG" id="acr:Acry_1518"/>
<dbReference type="Proteomes" id="UP000000245">
    <property type="component" value="Chromosome"/>
</dbReference>